<proteinExistence type="predicted"/>
<keyword evidence="3" id="KW-1185">Reference proteome</keyword>
<evidence type="ECO:0000256" key="1">
    <source>
        <dbReference type="SAM" id="MobiDB-lite"/>
    </source>
</evidence>
<organism evidence="2 3">
    <name type="scientific">Liparis tanakae</name>
    <name type="common">Tanaka's snailfish</name>
    <dbReference type="NCBI Taxonomy" id="230148"/>
    <lineage>
        <taxon>Eukaryota</taxon>
        <taxon>Metazoa</taxon>
        <taxon>Chordata</taxon>
        <taxon>Craniata</taxon>
        <taxon>Vertebrata</taxon>
        <taxon>Euteleostomi</taxon>
        <taxon>Actinopterygii</taxon>
        <taxon>Neopterygii</taxon>
        <taxon>Teleostei</taxon>
        <taxon>Neoteleostei</taxon>
        <taxon>Acanthomorphata</taxon>
        <taxon>Eupercaria</taxon>
        <taxon>Perciformes</taxon>
        <taxon>Cottioidei</taxon>
        <taxon>Cottales</taxon>
        <taxon>Liparidae</taxon>
        <taxon>Liparis</taxon>
    </lineage>
</organism>
<name>A0A4Z2IC43_9TELE</name>
<dbReference type="AlphaFoldDB" id="A0A4Z2IC43"/>
<feature type="region of interest" description="Disordered" evidence="1">
    <location>
        <begin position="28"/>
        <end position="70"/>
    </location>
</feature>
<evidence type="ECO:0000313" key="3">
    <source>
        <dbReference type="Proteomes" id="UP000314294"/>
    </source>
</evidence>
<evidence type="ECO:0000313" key="2">
    <source>
        <dbReference type="EMBL" id="TNN75025.1"/>
    </source>
</evidence>
<accession>A0A4Z2IC43</accession>
<dbReference type="EMBL" id="SRLO01000108">
    <property type="protein sequence ID" value="TNN75025.1"/>
    <property type="molecule type" value="Genomic_DNA"/>
</dbReference>
<protein>
    <submittedName>
        <fullName evidence="2">Uncharacterized protein</fullName>
    </submittedName>
</protein>
<comment type="caution">
    <text evidence="2">The sequence shown here is derived from an EMBL/GenBank/DDBJ whole genome shotgun (WGS) entry which is preliminary data.</text>
</comment>
<sequence length="103" mass="10854">MDSSVFHFFLSYSLLYRPRFGAGLSALSSVSSLSPPAPPPSSSEEESRVRSTTAPPPDAAGPPAIPTEPLPDLPVRLVLLWAGEWPFASGMPAHIGAKLTQIA</sequence>
<dbReference type="OrthoDB" id="10263264at2759"/>
<dbReference type="Proteomes" id="UP000314294">
    <property type="component" value="Unassembled WGS sequence"/>
</dbReference>
<feature type="compositionally biased region" description="Pro residues" evidence="1">
    <location>
        <begin position="54"/>
        <end position="70"/>
    </location>
</feature>
<reference evidence="2 3" key="1">
    <citation type="submission" date="2019-03" db="EMBL/GenBank/DDBJ databases">
        <title>First draft genome of Liparis tanakae, snailfish: a comprehensive survey of snailfish specific genes.</title>
        <authorList>
            <person name="Kim W."/>
            <person name="Song I."/>
            <person name="Jeong J.-H."/>
            <person name="Kim D."/>
            <person name="Kim S."/>
            <person name="Ryu S."/>
            <person name="Song J.Y."/>
            <person name="Lee S.K."/>
        </authorList>
    </citation>
    <scope>NUCLEOTIDE SEQUENCE [LARGE SCALE GENOMIC DNA]</scope>
    <source>
        <tissue evidence="2">Muscle</tissue>
    </source>
</reference>
<gene>
    <name evidence="2" type="ORF">EYF80_014771</name>
</gene>